<keyword evidence="1" id="KW-1185">Reference proteome</keyword>
<reference evidence="2" key="1">
    <citation type="submission" date="2022-11" db="UniProtKB">
        <authorList>
            <consortium name="WormBaseParasite"/>
        </authorList>
    </citation>
    <scope>IDENTIFICATION</scope>
</reference>
<sequence length="173" mass="18768">MQEKSKSTTNLPRMTTAMVLTGSIMSLQATSPACSNENRNPPFPCATQQLQDVLTSARSTSFQYSFLQVAMMSTMDTPQLLALPMIQAASLSLSRTISLVSHTTHDADASAKQALLHAMLSHASNCNCQQSSSATDNDLQCQPCNEQVIDSITNACALNWKTFDARLEMCSIK</sequence>
<name>A0A915IRF8_ROMCU</name>
<accession>A0A915IRF8</accession>
<organism evidence="1 2">
    <name type="scientific">Romanomermis culicivorax</name>
    <name type="common">Nematode worm</name>
    <dbReference type="NCBI Taxonomy" id="13658"/>
    <lineage>
        <taxon>Eukaryota</taxon>
        <taxon>Metazoa</taxon>
        <taxon>Ecdysozoa</taxon>
        <taxon>Nematoda</taxon>
        <taxon>Enoplea</taxon>
        <taxon>Dorylaimia</taxon>
        <taxon>Mermithida</taxon>
        <taxon>Mermithoidea</taxon>
        <taxon>Mermithidae</taxon>
        <taxon>Romanomermis</taxon>
    </lineage>
</organism>
<proteinExistence type="predicted"/>
<protein>
    <submittedName>
        <fullName evidence="2">Uncharacterized protein</fullName>
    </submittedName>
</protein>
<dbReference type="WBParaSite" id="nRc.2.0.1.t16788-RA">
    <property type="protein sequence ID" value="nRc.2.0.1.t16788-RA"/>
    <property type="gene ID" value="nRc.2.0.1.g16788"/>
</dbReference>
<evidence type="ECO:0000313" key="2">
    <source>
        <dbReference type="WBParaSite" id="nRc.2.0.1.t16788-RA"/>
    </source>
</evidence>
<dbReference type="AlphaFoldDB" id="A0A915IRF8"/>
<evidence type="ECO:0000313" key="1">
    <source>
        <dbReference type="Proteomes" id="UP000887565"/>
    </source>
</evidence>
<dbReference type="Proteomes" id="UP000887565">
    <property type="component" value="Unplaced"/>
</dbReference>